<sequence>MQGLGAGVIGIVNIPLEVMEPSHNKQEFLNVQKYNHLLKVMGQYLVQYCKDTGISEYSMAIVRGNRNLAVFWDEFKYQHSKDMDRSVESLLCRRRQAMAIPFILQCVLVMPHRALQNRLQDYVNFVPATHPDNTTCKGELKQICNQPEHLPSIPLGTMSRRPPSKDEKEKQLQESVQRYQNRLAEAQPQTPQLIAMNRIPEFKSSCLSTAPKEKSKLGRIGPAVVDLIQGSPPSSVQHLSSQRGRKRSLEDTDSDVEFVCKTRILKRTVKEKVQPQQQSCAPALPGNVKLVWSKTSAEDSLKQEGAEAPLAKTEKQELRDDTLVMKSKPAAPNWEREILLYFVPEFQLSSEFECTSVEELITNPKSVRAELLVPQLLCSGHDRLGLEYHSIIQTLRAADHLSVSAYEVLNIYMVQYEKRLKRKMQSIIYETNRRGILNEVFLEQCELKRKRTEGKLNDLRAKLALLLQKLQLRLPRMSSGVKDEILSCEMWCEGAVEIAEYAGQKVTWKDAIQEEDAEVFVNWFPKNLLLSLEDWRREARVFRNVDVMGATDTNSNPDCCRATDPDKAFGSNPGLDNSVVPDNREVYSDQHGPGSSTAPGHTHEHRLWPRPRARLWPLVATWAMDINTDPDCESTTDLDMVLGHTPGSDVTMAPGGSSGHLGRSSPHGSMALSCQPGSRCWQEATKEQFERIQIFMAEKAQKQEQEAADRNLPCVSVSPSMLARLVFRWTMPTGNSSCLEHGIQPDGQMPSDKTIVGGDDFFNTSFSETGAGKHVPWAVFIDLEPTVMDEFTLLITGKEDAANNYACGNYTIGKGIIDLVVDRICKLSSTDELERTSHESRALQQ</sequence>
<keyword evidence="6" id="KW-0539">Nucleus</keyword>
<dbReference type="GO" id="GO:0046872">
    <property type="term" value="F:metal ion binding"/>
    <property type="evidence" value="ECO:0007669"/>
    <property type="project" value="UniProtKB-KW"/>
</dbReference>
<evidence type="ECO:0000256" key="6">
    <source>
        <dbReference type="ARBA" id="ARBA00023242"/>
    </source>
</evidence>
<protein>
    <submittedName>
        <fullName evidence="9">Uncharacterized protein</fullName>
    </submittedName>
</protein>
<organism evidence="9 10">
    <name type="scientific">Myodes glareolus</name>
    <name type="common">Bank vole</name>
    <name type="synonym">Clethrionomys glareolus</name>
    <dbReference type="NCBI Taxonomy" id="447135"/>
    <lineage>
        <taxon>Eukaryota</taxon>
        <taxon>Metazoa</taxon>
        <taxon>Chordata</taxon>
        <taxon>Craniata</taxon>
        <taxon>Vertebrata</taxon>
        <taxon>Euteleostomi</taxon>
        <taxon>Mammalia</taxon>
        <taxon>Eutheria</taxon>
        <taxon>Euarchontoglires</taxon>
        <taxon>Glires</taxon>
        <taxon>Rodentia</taxon>
        <taxon>Myomorpha</taxon>
        <taxon>Muroidea</taxon>
        <taxon>Cricetidae</taxon>
        <taxon>Arvicolinae</taxon>
        <taxon>Myodes</taxon>
    </lineage>
</organism>
<proteinExistence type="predicted"/>
<feature type="compositionally biased region" description="Polar residues" evidence="8">
    <location>
        <begin position="231"/>
        <end position="242"/>
    </location>
</feature>
<dbReference type="InterPro" id="IPR036525">
    <property type="entry name" value="Tubulin/FtsZ_GTPase_sf"/>
</dbReference>
<dbReference type="PANTHER" id="PTHR23337:SF6">
    <property type="entry name" value="MORC FAMILY CW-TYPE ZINC FINGER PROTEIN 1"/>
    <property type="match status" value="1"/>
</dbReference>
<dbReference type="Proteomes" id="UP001488838">
    <property type="component" value="Unassembled WGS sequence"/>
</dbReference>
<dbReference type="GO" id="GO:0005634">
    <property type="term" value="C:nucleus"/>
    <property type="evidence" value="ECO:0007669"/>
    <property type="project" value="UniProtKB-SubCell"/>
</dbReference>
<dbReference type="SUPFAM" id="SSF52490">
    <property type="entry name" value="Tubulin nucleotide-binding domain-like"/>
    <property type="match status" value="1"/>
</dbReference>
<reference evidence="9 10" key="1">
    <citation type="journal article" date="2023" name="bioRxiv">
        <title>Conserved and derived expression patterns and positive selection on dental genes reveal complex evolutionary context of ever-growing rodent molars.</title>
        <authorList>
            <person name="Calamari Z.T."/>
            <person name="Song A."/>
            <person name="Cohen E."/>
            <person name="Akter M."/>
            <person name="Roy R.D."/>
            <person name="Hallikas O."/>
            <person name="Christensen M.M."/>
            <person name="Li P."/>
            <person name="Marangoni P."/>
            <person name="Jernvall J."/>
            <person name="Klein O.D."/>
        </authorList>
    </citation>
    <scope>NUCLEOTIDE SEQUENCE [LARGE SCALE GENOMIC DNA]</scope>
    <source>
        <strain evidence="9">V071</strain>
    </source>
</reference>
<evidence type="ECO:0000256" key="8">
    <source>
        <dbReference type="SAM" id="MobiDB-lite"/>
    </source>
</evidence>
<feature type="coiled-coil region" evidence="7">
    <location>
        <begin position="442"/>
        <end position="469"/>
    </location>
</feature>
<evidence type="ECO:0000256" key="7">
    <source>
        <dbReference type="SAM" id="Coils"/>
    </source>
</evidence>
<keyword evidence="3" id="KW-0963">Cytoplasm</keyword>
<dbReference type="Gene3D" id="3.40.50.1440">
    <property type="entry name" value="Tubulin/FtsZ, GTPase domain"/>
    <property type="match status" value="1"/>
</dbReference>
<comment type="caution">
    <text evidence="9">The sequence shown here is derived from an EMBL/GenBank/DDBJ whole genome shotgun (WGS) entry which is preliminary data.</text>
</comment>
<feature type="region of interest" description="Disordered" evidence="8">
    <location>
        <begin position="228"/>
        <end position="252"/>
    </location>
</feature>
<keyword evidence="4" id="KW-0479">Metal-binding</keyword>
<evidence type="ECO:0000256" key="1">
    <source>
        <dbReference type="ARBA" id="ARBA00004123"/>
    </source>
</evidence>
<evidence type="ECO:0000313" key="10">
    <source>
        <dbReference type="Proteomes" id="UP001488838"/>
    </source>
</evidence>
<evidence type="ECO:0000256" key="3">
    <source>
        <dbReference type="ARBA" id="ARBA00022490"/>
    </source>
</evidence>
<keyword evidence="10" id="KW-1185">Reference proteome</keyword>
<gene>
    <name evidence="9" type="ORF">U0070_000203</name>
</gene>
<name>A0AAW0J451_MYOGA</name>
<accession>A0AAW0J451</accession>
<keyword evidence="5 7" id="KW-0175">Coiled coil</keyword>
<feature type="region of interest" description="Disordered" evidence="8">
    <location>
        <begin position="148"/>
        <end position="172"/>
    </location>
</feature>
<dbReference type="EMBL" id="JBBHLL010000066">
    <property type="protein sequence ID" value="KAK7821257.1"/>
    <property type="molecule type" value="Genomic_DNA"/>
</dbReference>
<feature type="region of interest" description="Disordered" evidence="8">
    <location>
        <begin position="587"/>
        <end position="606"/>
    </location>
</feature>
<feature type="compositionally biased region" description="Basic and acidic residues" evidence="8">
    <location>
        <begin position="163"/>
        <end position="172"/>
    </location>
</feature>
<comment type="subcellular location">
    <subcellularLocation>
        <location evidence="2">Cytoplasm</location>
    </subcellularLocation>
    <subcellularLocation>
        <location evidence="1">Nucleus</location>
    </subcellularLocation>
</comment>
<dbReference type="AlphaFoldDB" id="A0AAW0J451"/>
<evidence type="ECO:0000256" key="5">
    <source>
        <dbReference type="ARBA" id="ARBA00023054"/>
    </source>
</evidence>
<evidence type="ECO:0000313" key="9">
    <source>
        <dbReference type="EMBL" id="KAK7821257.1"/>
    </source>
</evidence>
<dbReference type="PANTHER" id="PTHR23337">
    <property type="entry name" value="ZINC FINGER CW-TYPE COILED-COIL DOMAIN PROTEIN 1"/>
    <property type="match status" value="1"/>
</dbReference>
<evidence type="ECO:0000256" key="2">
    <source>
        <dbReference type="ARBA" id="ARBA00004496"/>
    </source>
</evidence>
<dbReference type="GO" id="GO:0005737">
    <property type="term" value="C:cytoplasm"/>
    <property type="evidence" value="ECO:0007669"/>
    <property type="project" value="UniProtKB-SubCell"/>
</dbReference>
<evidence type="ECO:0000256" key="4">
    <source>
        <dbReference type="ARBA" id="ARBA00022723"/>
    </source>
</evidence>